<dbReference type="Proteomes" id="UP000663880">
    <property type="component" value="Unassembled WGS sequence"/>
</dbReference>
<dbReference type="InterPro" id="IPR002401">
    <property type="entry name" value="Cyt_P450_E_grp-I"/>
</dbReference>
<evidence type="ECO:0000256" key="6">
    <source>
        <dbReference type="ARBA" id="ARBA00022617"/>
    </source>
</evidence>
<gene>
    <name evidence="19" type="ORF">PMACD_LOCUS11490</name>
</gene>
<evidence type="ECO:0000313" key="20">
    <source>
        <dbReference type="Proteomes" id="UP000663880"/>
    </source>
</evidence>
<evidence type="ECO:0000256" key="11">
    <source>
        <dbReference type="ARBA" id="ARBA00023004"/>
    </source>
</evidence>
<organism evidence="19 20">
    <name type="scientific">Pieris macdunnoughi</name>
    <dbReference type="NCBI Taxonomy" id="345717"/>
    <lineage>
        <taxon>Eukaryota</taxon>
        <taxon>Metazoa</taxon>
        <taxon>Ecdysozoa</taxon>
        <taxon>Arthropoda</taxon>
        <taxon>Hexapoda</taxon>
        <taxon>Insecta</taxon>
        <taxon>Pterygota</taxon>
        <taxon>Neoptera</taxon>
        <taxon>Endopterygota</taxon>
        <taxon>Lepidoptera</taxon>
        <taxon>Glossata</taxon>
        <taxon>Ditrysia</taxon>
        <taxon>Papilionoidea</taxon>
        <taxon>Pieridae</taxon>
        <taxon>Pierinae</taxon>
        <taxon>Pieris</taxon>
    </lineage>
</organism>
<dbReference type="GO" id="GO:0020037">
    <property type="term" value="F:heme binding"/>
    <property type="evidence" value="ECO:0007669"/>
    <property type="project" value="InterPro"/>
</dbReference>
<keyword evidence="17" id="KW-0175">Coiled coil</keyword>
<dbReference type="SUPFAM" id="SSF48264">
    <property type="entry name" value="Cytochrome P450"/>
    <property type="match status" value="1"/>
</dbReference>
<keyword evidence="20" id="KW-1185">Reference proteome</keyword>
<evidence type="ECO:0000256" key="16">
    <source>
        <dbReference type="RuleBase" id="RU000461"/>
    </source>
</evidence>
<evidence type="ECO:0000313" key="19">
    <source>
        <dbReference type="EMBL" id="CAF4903500.1"/>
    </source>
</evidence>
<reference evidence="19" key="1">
    <citation type="submission" date="2021-02" db="EMBL/GenBank/DDBJ databases">
        <authorList>
            <person name="Steward A R."/>
        </authorList>
    </citation>
    <scope>NUCLEOTIDE SEQUENCE</scope>
</reference>
<evidence type="ECO:0000256" key="18">
    <source>
        <dbReference type="SAM" id="Phobius"/>
    </source>
</evidence>
<sequence>MELSTGTKNFLIFIQEDWKLLLCLTVLFILYFHYTSSFDYFENKGIKFMKPVIFLGNLGPRVFGTKSFHELQIDIYKHFKGNRFGGVFEGRRPVLYIFDPDLIKSVMIRDFDHFTDRNTLGSREPKYISRSLLNLKGAEWKAVRSIMTPTFSSARLKNILPLIHSCADQMVDFLKLYENKDVDMKDCMGHFTLEVISVTAFGIKSDALTKENAEFVKIAEKFNYMPLYKRYFIFFVLMFVPGLFKYLNISFLNSKTMSKLNEILQVTKAERRVSSLKHNDFLQLMLDAAQKEKDQAKDKEELHLDDGTIDAQIILFLLAGFETSSSLLSFAIHVLATRPDLQEKLRKHVIEVTEGKEINYDLLTELDYLEAFLNETLRMYPPVAKVDRIVTKPYVLPGSSISLEVGKIVSIPIYAIHMDPEIYPDPQEFKPERFLKDNAARTSHLFLPFGAGPRVCIGLRFAMMSTKMAMVSLLKNFNFKICSKTQNPVQFDKRALMLKASKGLYVRVEKI</sequence>
<dbReference type="InterPro" id="IPR036396">
    <property type="entry name" value="Cyt_P450_sf"/>
</dbReference>
<accession>A0A821V983</accession>
<dbReference type="InterPro" id="IPR050476">
    <property type="entry name" value="Insect_CytP450_Detox"/>
</dbReference>
<keyword evidence="11 15" id="KW-0408">Iron</keyword>
<evidence type="ECO:0000256" key="15">
    <source>
        <dbReference type="PIRSR" id="PIRSR602401-1"/>
    </source>
</evidence>
<comment type="subcellular location">
    <subcellularLocation>
        <location evidence="3">Endoplasmic reticulum membrane</location>
        <topology evidence="3">Peripheral membrane protein</topology>
    </subcellularLocation>
    <subcellularLocation>
        <location evidence="2">Microsome membrane</location>
        <topology evidence="2">Peripheral membrane protein</topology>
    </subcellularLocation>
</comment>
<feature type="transmembrane region" description="Helical" evidence="18">
    <location>
        <begin position="313"/>
        <end position="336"/>
    </location>
</feature>
<keyword evidence="12 16" id="KW-0503">Monooxygenase</keyword>
<evidence type="ECO:0000256" key="1">
    <source>
        <dbReference type="ARBA" id="ARBA00001971"/>
    </source>
</evidence>
<evidence type="ECO:0000256" key="3">
    <source>
        <dbReference type="ARBA" id="ARBA00004406"/>
    </source>
</evidence>
<feature type="transmembrane region" description="Helical" evidence="18">
    <location>
        <begin position="18"/>
        <end position="41"/>
    </location>
</feature>
<dbReference type="EMBL" id="CAJOBZ010000039">
    <property type="protein sequence ID" value="CAF4903500.1"/>
    <property type="molecule type" value="Genomic_DNA"/>
</dbReference>
<dbReference type="PRINTS" id="PR00463">
    <property type="entry name" value="EP450I"/>
</dbReference>
<proteinExistence type="inferred from homology"/>
<evidence type="ECO:0000256" key="4">
    <source>
        <dbReference type="ARBA" id="ARBA00010617"/>
    </source>
</evidence>
<feature type="binding site" description="axial binding residue" evidence="15">
    <location>
        <position position="456"/>
    </location>
    <ligand>
        <name>heme</name>
        <dbReference type="ChEBI" id="CHEBI:30413"/>
    </ligand>
    <ligandPart>
        <name>Fe</name>
        <dbReference type="ChEBI" id="CHEBI:18248"/>
    </ligandPart>
</feature>
<keyword evidence="18" id="KW-1133">Transmembrane helix</keyword>
<dbReference type="Gene3D" id="1.10.630.10">
    <property type="entry name" value="Cytochrome P450"/>
    <property type="match status" value="1"/>
</dbReference>
<dbReference type="AlphaFoldDB" id="A0A821V983"/>
<evidence type="ECO:0000256" key="2">
    <source>
        <dbReference type="ARBA" id="ARBA00004174"/>
    </source>
</evidence>
<evidence type="ECO:0000256" key="5">
    <source>
        <dbReference type="ARBA" id="ARBA00012109"/>
    </source>
</evidence>
<comment type="caution">
    <text evidence="19">The sequence shown here is derived from an EMBL/GenBank/DDBJ whole genome shotgun (WGS) entry which is preliminary data.</text>
</comment>
<keyword evidence="6 15" id="KW-0349">Heme</keyword>
<keyword evidence="10 16" id="KW-0560">Oxidoreductase</keyword>
<dbReference type="GO" id="GO:0005506">
    <property type="term" value="F:iron ion binding"/>
    <property type="evidence" value="ECO:0007669"/>
    <property type="project" value="InterPro"/>
</dbReference>
<keyword evidence="7 15" id="KW-0479">Metal-binding</keyword>
<comment type="cofactor">
    <cofactor evidence="1 15">
        <name>heme</name>
        <dbReference type="ChEBI" id="CHEBI:30413"/>
    </cofactor>
</comment>
<evidence type="ECO:0000256" key="13">
    <source>
        <dbReference type="ARBA" id="ARBA00023136"/>
    </source>
</evidence>
<dbReference type="GO" id="GO:0005789">
    <property type="term" value="C:endoplasmic reticulum membrane"/>
    <property type="evidence" value="ECO:0007669"/>
    <property type="project" value="UniProtKB-SubCell"/>
</dbReference>
<evidence type="ECO:0000256" key="8">
    <source>
        <dbReference type="ARBA" id="ARBA00022824"/>
    </source>
</evidence>
<name>A0A821V983_9NEOP</name>
<dbReference type="PROSITE" id="PS00086">
    <property type="entry name" value="CYTOCHROME_P450"/>
    <property type="match status" value="1"/>
</dbReference>
<evidence type="ECO:0000256" key="14">
    <source>
        <dbReference type="ARBA" id="ARBA00047827"/>
    </source>
</evidence>
<comment type="similarity">
    <text evidence="4 16">Belongs to the cytochrome P450 family.</text>
</comment>
<dbReference type="EC" id="1.14.14.1" evidence="5"/>
<dbReference type="InterPro" id="IPR017972">
    <property type="entry name" value="Cyt_P450_CS"/>
</dbReference>
<keyword evidence="9" id="KW-0492">Microsome</keyword>
<feature type="transmembrane region" description="Helical" evidence="18">
    <location>
        <begin position="231"/>
        <end position="252"/>
    </location>
</feature>
<dbReference type="PANTHER" id="PTHR24292:SF54">
    <property type="entry name" value="CYP9F3-RELATED"/>
    <property type="match status" value="1"/>
</dbReference>
<dbReference type="InterPro" id="IPR001128">
    <property type="entry name" value="Cyt_P450"/>
</dbReference>
<protein>
    <recommendedName>
        <fullName evidence="5">unspecific monooxygenase</fullName>
        <ecNumber evidence="5">1.14.14.1</ecNumber>
    </recommendedName>
</protein>
<evidence type="ECO:0000256" key="17">
    <source>
        <dbReference type="SAM" id="Coils"/>
    </source>
</evidence>
<dbReference type="Pfam" id="PF00067">
    <property type="entry name" value="p450"/>
    <property type="match status" value="1"/>
</dbReference>
<feature type="coiled-coil region" evidence="17">
    <location>
        <begin position="279"/>
        <end position="306"/>
    </location>
</feature>
<dbReference type="OrthoDB" id="2789670at2759"/>
<dbReference type="CDD" id="cd11056">
    <property type="entry name" value="CYP6-like"/>
    <property type="match status" value="1"/>
</dbReference>
<keyword evidence="8" id="KW-0256">Endoplasmic reticulum</keyword>
<evidence type="ECO:0000256" key="9">
    <source>
        <dbReference type="ARBA" id="ARBA00022848"/>
    </source>
</evidence>
<keyword evidence="18" id="KW-0812">Transmembrane</keyword>
<comment type="catalytic activity">
    <reaction evidence="14">
        <text>an organic molecule + reduced [NADPH--hemoprotein reductase] + O2 = an alcohol + oxidized [NADPH--hemoprotein reductase] + H2O + H(+)</text>
        <dbReference type="Rhea" id="RHEA:17149"/>
        <dbReference type="Rhea" id="RHEA-COMP:11964"/>
        <dbReference type="Rhea" id="RHEA-COMP:11965"/>
        <dbReference type="ChEBI" id="CHEBI:15377"/>
        <dbReference type="ChEBI" id="CHEBI:15378"/>
        <dbReference type="ChEBI" id="CHEBI:15379"/>
        <dbReference type="ChEBI" id="CHEBI:30879"/>
        <dbReference type="ChEBI" id="CHEBI:57618"/>
        <dbReference type="ChEBI" id="CHEBI:58210"/>
        <dbReference type="ChEBI" id="CHEBI:142491"/>
        <dbReference type="EC" id="1.14.14.1"/>
    </reaction>
</comment>
<evidence type="ECO:0000256" key="7">
    <source>
        <dbReference type="ARBA" id="ARBA00022723"/>
    </source>
</evidence>
<dbReference type="GO" id="GO:0016712">
    <property type="term" value="F:oxidoreductase activity, acting on paired donors, with incorporation or reduction of molecular oxygen, reduced flavin or flavoprotein as one donor, and incorporation of one atom of oxygen"/>
    <property type="evidence" value="ECO:0007669"/>
    <property type="project" value="UniProtKB-EC"/>
</dbReference>
<dbReference type="PANTHER" id="PTHR24292">
    <property type="entry name" value="CYTOCHROME P450"/>
    <property type="match status" value="1"/>
</dbReference>
<dbReference type="PRINTS" id="PR00385">
    <property type="entry name" value="P450"/>
</dbReference>
<dbReference type="FunFam" id="1.10.630.10:FF:000042">
    <property type="entry name" value="Cytochrome P450"/>
    <property type="match status" value="1"/>
</dbReference>
<evidence type="ECO:0000256" key="10">
    <source>
        <dbReference type="ARBA" id="ARBA00023002"/>
    </source>
</evidence>
<evidence type="ECO:0000256" key="12">
    <source>
        <dbReference type="ARBA" id="ARBA00023033"/>
    </source>
</evidence>
<keyword evidence="13 18" id="KW-0472">Membrane</keyword>